<keyword evidence="2" id="KW-0031">Aminopeptidase</keyword>
<dbReference type="Proteomes" id="UP000382040">
    <property type="component" value="Unassembled WGS sequence"/>
</dbReference>
<dbReference type="OrthoDB" id="9799367at2"/>
<dbReference type="AlphaFoldDB" id="A0A5E5BP03"/>
<name>A0A5E5BP03_9BURK</name>
<evidence type="ECO:0000313" key="3">
    <source>
        <dbReference type="Proteomes" id="UP000382040"/>
    </source>
</evidence>
<keyword evidence="2" id="KW-0378">Hydrolase</keyword>
<protein>
    <submittedName>
        <fullName evidence="2">D-aminopeptidase</fullName>
        <ecNumber evidence="2">3.4.11.19</ecNumber>
    </submittedName>
</protein>
<proteinExistence type="predicted"/>
<dbReference type="PANTHER" id="PTHR46825">
    <property type="entry name" value="D-ALANYL-D-ALANINE-CARBOXYPEPTIDASE/ENDOPEPTIDASE AMPH"/>
    <property type="match status" value="1"/>
</dbReference>
<accession>A0A5E5BP03</accession>
<dbReference type="EMBL" id="CABPST010000001">
    <property type="protein sequence ID" value="VVE86862.1"/>
    <property type="molecule type" value="Genomic_DNA"/>
</dbReference>
<gene>
    <name evidence="2" type="primary">dap_2</name>
    <name evidence="2" type="ORF">PBR20603_00785</name>
</gene>
<dbReference type="InterPro" id="IPR012338">
    <property type="entry name" value="Beta-lactam/transpept-like"/>
</dbReference>
<sequence length="547" mass="59778">MTQSEALSLNARLDALFSPFHSPDSPGLVVGVAYRGKLLYRRGIGMASLEHSVANTPATRMRIGSVSKHFACLAAMLLVEDGRLDIDAPARDYLPELPKRDVQPTLRQLMTHTGGERCFLDLSMLTQGMAMIPDGAPLAMQARQSEANFTAGSRMMYTNGGYQVLSEIIERVSGQPFETFLAERIFAPLEMRDTASVPNDMTIQPRVATLHVPDAAGGWQRGLFPVMRTRGEGAIVSTVDDMLRWTAHLRGEKFVGNTATWREMLTPARFTNGASSTYSLGLMHTPYRGVSLLHHAGGVIGGACQMLTVPTHALDVVIITNGALVNPIDLSKRIVDIVLDGQLKDTDASEAVLPANAAERAAWLGIFHSRETGAYYEIIERDGVLHLVHFHFAGYPMPLADSPLHPGTLMIDDGPEGPVHLRLHNDANRLDMVSCAGQETLSRLITPPPCFTDAAPGMPGVYISQDAGARAVIAREGEALTMHIQGEFGVARYRLDPRANDLFVFTPQEPRSMTFGAMRVSRHTDGRAASFLLDTWRTRRLLFARAS</sequence>
<dbReference type="SUPFAM" id="SSF56601">
    <property type="entry name" value="beta-lactamase/transpeptidase-like"/>
    <property type="match status" value="1"/>
</dbReference>
<dbReference type="InterPro" id="IPR050491">
    <property type="entry name" value="AmpC-like"/>
</dbReference>
<evidence type="ECO:0000313" key="2">
    <source>
        <dbReference type="EMBL" id="VVE86862.1"/>
    </source>
</evidence>
<organism evidence="2 3">
    <name type="scientific">Pandoraea bronchicola</name>
    <dbReference type="NCBI Taxonomy" id="2508287"/>
    <lineage>
        <taxon>Bacteria</taxon>
        <taxon>Pseudomonadati</taxon>
        <taxon>Pseudomonadota</taxon>
        <taxon>Betaproteobacteria</taxon>
        <taxon>Burkholderiales</taxon>
        <taxon>Burkholderiaceae</taxon>
        <taxon>Pandoraea</taxon>
    </lineage>
</organism>
<keyword evidence="3" id="KW-1185">Reference proteome</keyword>
<dbReference type="GO" id="GO:0004177">
    <property type="term" value="F:aminopeptidase activity"/>
    <property type="evidence" value="ECO:0007669"/>
    <property type="project" value="UniProtKB-KW"/>
</dbReference>
<dbReference type="EC" id="3.4.11.19" evidence="2"/>
<dbReference type="InterPro" id="IPR001466">
    <property type="entry name" value="Beta-lactam-related"/>
</dbReference>
<feature type="domain" description="Beta-lactamase-related" evidence="1">
    <location>
        <begin position="20"/>
        <end position="326"/>
    </location>
</feature>
<dbReference type="Gene3D" id="3.40.710.10">
    <property type="entry name" value="DD-peptidase/beta-lactamase superfamily"/>
    <property type="match status" value="1"/>
</dbReference>
<reference evidence="2 3" key="1">
    <citation type="submission" date="2019-08" db="EMBL/GenBank/DDBJ databases">
        <authorList>
            <person name="Peeters C."/>
        </authorList>
    </citation>
    <scope>NUCLEOTIDE SEQUENCE [LARGE SCALE GENOMIC DNA]</scope>
    <source>
        <strain evidence="2 3">LMG 20603</strain>
    </source>
</reference>
<evidence type="ECO:0000259" key="1">
    <source>
        <dbReference type="Pfam" id="PF00144"/>
    </source>
</evidence>
<dbReference type="Pfam" id="PF00144">
    <property type="entry name" value="Beta-lactamase"/>
    <property type="match status" value="1"/>
</dbReference>
<dbReference type="RefSeq" id="WP_150558186.1">
    <property type="nucleotide sequence ID" value="NZ_CABPST010000001.1"/>
</dbReference>
<keyword evidence="2" id="KW-0645">Protease</keyword>
<dbReference type="PANTHER" id="PTHR46825:SF9">
    <property type="entry name" value="BETA-LACTAMASE-RELATED DOMAIN-CONTAINING PROTEIN"/>
    <property type="match status" value="1"/>
</dbReference>